<dbReference type="InterPro" id="IPR046529">
    <property type="entry name" value="DUF6594"/>
</dbReference>
<comment type="caution">
    <text evidence="3">The sequence shown here is derived from an EMBL/GenBank/DDBJ whole genome shotgun (WGS) entry which is preliminary data.</text>
</comment>
<evidence type="ECO:0000256" key="1">
    <source>
        <dbReference type="SAM" id="Phobius"/>
    </source>
</evidence>
<sequence>MDSSPEGYPQLATLQGTYPQLGIYRRFATLNARNLLYLQAELVDLETSLHDYTREDCESEDPEKRLHSKNWYYLSRSKNGVLDSQWYTMISVREKLKEYNECLFQQRQLSTFDQPEPGNLDFMNAWLTDPRHGNCALEGVDRNVWEAGKDLLVVKPDTLVADSFTRVLRRPLTALYHKLRVSRHRAADEESNIYVYDEKSVVRAADMIGTAISSLMPILSVVVLYCIRDMLTRLGMIAVFTVLFSVALMATTKAKRIEIFAATAAFASVQVVFVGSTSV</sequence>
<dbReference type="Pfam" id="PF20237">
    <property type="entry name" value="DUF6594"/>
    <property type="match status" value="1"/>
</dbReference>
<keyword evidence="1" id="KW-1133">Transmembrane helix</keyword>
<gene>
    <name evidence="3" type="ORF">LSUE1_G007480</name>
</gene>
<feature type="domain" description="DUF6594" evidence="2">
    <location>
        <begin position="8"/>
        <end position="271"/>
    </location>
</feature>
<dbReference type="OrthoDB" id="5342093at2759"/>
<name>A0A8T9C0J5_9HELO</name>
<keyword evidence="1" id="KW-0472">Membrane</keyword>
<keyword evidence="1" id="KW-0812">Transmembrane</keyword>
<dbReference type="EMBL" id="QGMK01001109">
    <property type="protein sequence ID" value="TVY73339.1"/>
    <property type="molecule type" value="Genomic_DNA"/>
</dbReference>
<dbReference type="PANTHER" id="PTHR34502:SF5">
    <property type="entry name" value="DUF6594 DOMAIN-CONTAINING PROTEIN"/>
    <property type="match status" value="1"/>
</dbReference>
<dbReference type="Proteomes" id="UP000469558">
    <property type="component" value="Unassembled WGS sequence"/>
</dbReference>
<evidence type="ECO:0000313" key="4">
    <source>
        <dbReference type="Proteomes" id="UP000469558"/>
    </source>
</evidence>
<dbReference type="PANTHER" id="PTHR34502">
    <property type="entry name" value="DUF6594 DOMAIN-CONTAINING PROTEIN-RELATED"/>
    <property type="match status" value="1"/>
</dbReference>
<organism evidence="3 4">
    <name type="scientific">Lachnellula suecica</name>
    <dbReference type="NCBI Taxonomy" id="602035"/>
    <lineage>
        <taxon>Eukaryota</taxon>
        <taxon>Fungi</taxon>
        <taxon>Dikarya</taxon>
        <taxon>Ascomycota</taxon>
        <taxon>Pezizomycotina</taxon>
        <taxon>Leotiomycetes</taxon>
        <taxon>Helotiales</taxon>
        <taxon>Lachnaceae</taxon>
        <taxon>Lachnellula</taxon>
    </lineage>
</organism>
<accession>A0A8T9C0J5</accession>
<feature type="transmembrane region" description="Helical" evidence="1">
    <location>
        <begin position="257"/>
        <end position="275"/>
    </location>
</feature>
<proteinExistence type="predicted"/>
<reference evidence="3 4" key="1">
    <citation type="submission" date="2018-05" db="EMBL/GenBank/DDBJ databases">
        <title>Genome sequencing and assembly of the regulated plant pathogen Lachnellula willkommii and related sister species for the development of diagnostic species identification markers.</title>
        <authorList>
            <person name="Giroux E."/>
            <person name="Bilodeau G."/>
        </authorList>
    </citation>
    <scope>NUCLEOTIDE SEQUENCE [LARGE SCALE GENOMIC DNA]</scope>
    <source>
        <strain evidence="3 4">CBS 268.59</strain>
    </source>
</reference>
<protein>
    <recommendedName>
        <fullName evidence="2">DUF6594 domain-containing protein</fullName>
    </recommendedName>
</protein>
<feature type="transmembrane region" description="Helical" evidence="1">
    <location>
        <begin position="207"/>
        <end position="227"/>
    </location>
</feature>
<keyword evidence="4" id="KW-1185">Reference proteome</keyword>
<feature type="transmembrane region" description="Helical" evidence="1">
    <location>
        <begin position="234"/>
        <end position="251"/>
    </location>
</feature>
<evidence type="ECO:0000259" key="2">
    <source>
        <dbReference type="Pfam" id="PF20237"/>
    </source>
</evidence>
<dbReference type="AlphaFoldDB" id="A0A8T9C0J5"/>
<evidence type="ECO:0000313" key="3">
    <source>
        <dbReference type="EMBL" id="TVY73339.1"/>
    </source>
</evidence>